<comment type="caution">
    <text evidence="2">The sequence shown here is derived from an EMBL/GenBank/DDBJ whole genome shotgun (WGS) entry which is preliminary data.</text>
</comment>
<evidence type="ECO:0000259" key="1">
    <source>
        <dbReference type="Pfam" id="PF01551"/>
    </source>
</evidence>
<gene>
    <name evidence="2" type="ORF">ACFPTN_12295</name>
</gene>
<organism evidence="2 3">
    <name type="scientific">Thauera sinica</name>
    <dbReference type="NCBI Taxonomy" id="2665146"/>
    <lineage>
        <taxon>Bacteria</taxon>
        <taxon>Pseudomonadati</taxon>
        <taxon>Pseudomonadota</taxon>
        <taxon>Betaproteobacteria</taxon>
        <taxon>Rhodocyclales</taxon>
        <taxon>Zoogloeaceae</taxon>
        <taxon>Thauera</taxon>
    </lineage>
</organism>
<keyword evidence="3" id="KW-1185">Reference proteome</keyword>
<dbReference type="InterPro" id="IPR016047">
    <property type="entry name" value="M23ase_b-sheet_dom"/>
</dbReference>
<keyword evidence="2" id="KW-0378">Hydrolase</keyword>
<dbReference type="InterPro" id="IPR011055">
    <property type="entry name" value="Dup_hybrid_motif"/>
</dbReference>
<dbReference type="Pfam" id="PF01551">
    <property type="entry name" value="Peptidase_M23"/>
    <property type="match status" value="1"/>
</dbReference>
<feature type="domain" description="M23ase beta-sheet core" evidence="1">
    <location>
        <begin position="52"/>
        <end position="140"/>
    </location>
</feature>
<dbReference type="PANTHER" id="PTHR21666:SF268">
    <property type="entry name" value="PEPTIDASE M23 DOMAIN-CONTAINING PROTEIN"/>
    <property type="match status" value="1"/>
</dbReference>
<evidence type="ECO:0000313" key="2">
    <source>
        <dbReference type="EMBL" id="MFC5770153.1"/>
    </source>
</evidence>
<dbReference type="RefSeq" id="WP_096450265.1">
    <property type="nucleotide sequence ID" value="NZ_JBHSOG010000049.1"/>
</dbReference>
<dbReference type="EC" id="3.4.-.-" evidence="2"/>
<sequence>MSKSKKIVVSFLLLFLAGFMVPERIKIPVAGASKNDWNQQSFWFEPWGTSGVHKGIDIFADHGRPVVSTTDGMVLYTGNLAKGGNVVVVLGPKWRLHYFAHLETIDTSFLSLVLSGEAVGTVGDSGNAKGKPPHLHYSIVRLLPVPWAIDASTQGYKKAFFINPGSYLGGQV</sequence>
<protein>
    <submittedName>
        <fullName evidence="2">M23 family metallopeptidase</fullName>
        <ecNumber evidence="2">3.4.-.-</ecNumber>
    </submittedName>
</protein>
<dbReference type="Gene3D" id="2.70.70.10">
    <property type="entry name" value="Glucose Permease (Domain IIA)"/>
    <property type="match status" value="1"/>
</dbReference>
<proteinExistence type="predicted"/>
<dbReference type="InterPro" id="IPR050570">
    <property type="entry name" value="Cell_wall_metabolism_enzyme"/>
</dbReference>
<dbReference type="GO" id="GO:0016787">
    <property type="term" value="F:hydrolase activity"/>
    <property type="evidence" value="ECO:0007669"/>
    <property type="project" value="UniProtKB-KW"/>
</dbReference>
<reference evidence="3" key="1">
    <citation type="journal article" date="2019" name="Int. J. Syst. Evol. Microbiol.">
        <title>The Global Catalogue of Microorganisms (GCM) 10K type strain sequencing project: providing services to taxonomists for standard genome sequencing and annotation.</title>
        <authorList>
            <consortium name="The Broad Institute Genomics Platform"/>
            <consortium name="The Broad Institute Genome Sequencing Center for Infectious Disease"/>
            <person name="Wu L."/>
            <person name="Ma J."/>
        </authorList>
    </citation>
    <scope>NUCLEOTIDE SEQUENCE [LARGE SCALE GENOMIC DNA]</scope>
    <source>
        <strain evidence="3">SHR3</strain>
    </source>
</reference>
<evidence type="ECO:0000313" key="3">
    <source>
        <dbReference type="Proteomes" id="UP001595974"/>
    </source>
</evidence>
<name>A0ABW1ASK0_9RHOO</name>
<dbReference type="Proteomes" id="UP001595974">
    <property type="component" value="Unassembled WGS sequence"/>
</dbReference>
<dbReference type="EMBL" id="JBHSOG010000049">
    <property type="protein sequence ID" value="MFC5770153.1"/>
    <property type="molecule type" value="Genomic_DNA"/>
</dbReference>
<dbReference type="SUPFAM" id="SSF51261">
    <property type="entry name" value="Duplicated hybrid motif"/>
    <property type="match status" value="1"/>
</dbReference>
<accession>A0ABW1ASK0</accession>
<dbReference type="CDD" id="cd12797">
    <property type="entry name" value="M23_peptidase"/>
    <property type="match status" value="1"/>
</dbReference>
<dbReference type="PANTHER" id="PTHR21666">
    <property type="entry name" value="PEPTIDASE-RELATED"/>
    <property type="match status" value="1"/>
</dbReference>